<dbReference type="EMBL" id="JASJQH010008388">
    <property type="protein sequence ID" value="KAK9693058.1"/>
    <property type="molecule type" value="Genomic_DNA"/>
</dbReference>
<feature type="region of interest" description="Disordered" evidence="1">
    <location>
        <begin position="23"/>
        <end position="172"/>
    </location>
</feature>
<organism evidence="3 4">
    <name type="scientific">Basidiobolus ranarum</name>
    <dbReference type="NCBI Taxonomy" id="34480"/>
    <lineage>
        <taxon>Eukaryota</taxon>
        <taxon>Fungi</taxon>
        <taxon>Fungi incertae sedis</taxon>
        <taxon>Zoopagomycota</taxon>
        <taxon>Entomophthoromycotina</taxon>
        <taxon>Basidiobolomycetes</taxon>
        <taxon>Basidiobolales</taxon>
        <taxon>Basidiobolaceae</taxon>
        <taxon>Basidiobolus</taxon>
    </lineage>
</organism>
<comment type="caution">
    <text evidence="3">The sequence shown here is derived from an EMBL/GenBank/DDBJ whole genome shotgun (WGS) entry which is preliminary data.</text>
</comment>
<evidence type="ECO:0000256" key="1">
    <source>
        <dbReference type="SAM" id="MobiDB-lite"/>
    </source>
</evidence>
<feature type="compositionally biased region" description="Basic and acidic residues" evidence="1">
    <location>
        <begin position="87"/>
        <end position="96"/>
    </location>
</feature>
<keyword evidence="2" id="KW-0732">Signal</keyword>
<evidence type="ECO:0000313" key="3">
    <source>
        <dbReference type="EMBL" id="KAK9693058.1"/>
    </source>
</evidence>
<feature type="compositionally biased region" description="Acidic residues" evidence="1">
    <location>
        <begin position="161"/>
        <end position="172"/>
    </location>
</feature>
<evidence type="ECO:0000256" key="2">
    <source>
        <dbReference type="SAM" id="SignalP"/>
    </source>
</evidence>
<gene>
    <name evidence="3" type="ORF">K7432_014086</name>
</gene>
<feature type="signal peptide" evidence="2">
    <location>
        <begin position="1"/>
        <end position="17"/>
    </location>
</feature>
<feature type="chain" id="PRO_5046812708" evidence="2">
    <location>
        <begin position="18"/>
        <end position="172"/>
    </location>
</feature>
<reference evidence="3 4" key="1">
    <citation type="submission" date="2023-04" db="EMBL/GenBank/DDBJ databases">
        <title>Genome of Basidiobolus ranarum AG-B5.</title>
        <authorList>
            <person name="Stajich J.E."/>
            <person name="Carter-House D."/>
            <person name="Gryganskyi A."/>
        </authorList>
    </citation>
    <scope>NUCLEOTIDE SEQUENCE [LARGE SCALE GENOMIC DNA]</scope>
    <source>
        <strain evidence="3 4">AG-B5</strain>
    </source>
</reference>
<protein>
    <submittedName>
        <fullName evidence="3">Uncharacterized protein</fullName>
    </submittedName>
</protein>
<sequence length="172" mass="17711">MKVTLIASLLFLATVASLPTYNVGSSGGGHSVEDYDRGYPDGKETDYQYAGSDGGIAKSHQVDDYEIHDDSGGGGEPDIYYISGEGGNKDNYEGDYHGSGSGSGSNISYESDGHGSGSADGEGNYDSEEYYKNGSNGGAAGESYSSSMYDSGIAGVHGEEGSDDDYDSAFSG</sequence>
<feature type="compositionally biased region" description="Basic and acidic residues" evidence="1">
    <location>
        <begin position="60"/>
        <end position="71"/>
    </location>
</feature>
<keyword evidence="4" id="KW-1185">Reference proteome</keyword>
<name>A0ABR2VPX5_9FUNG</name>
<evidence type="ECO:0000313" key="4">
    <source>
        <dbReference type="Proteomes" id="UP001479436"/>
    </source>
</evidence>
<accession>A0ABR2VPX5</accession>
<dbReference type="Proteomes" id="UP001479436">
    <property type="component" value="Unassembled WGS sequence"/>
</dbReference>
<proteinExistence type="predicted"/>
<feature type="compositionally biased region" description="Basic and acidic residues" evidence="1">
    <location>
        <begin position="31"/>
        <end position="46"/>
    </location>
</feature>